<evidence type="ECO:0000313" key="5">
    <source>
        <dbReference type="Ensembl" id="ENSSRHP00000022871.1"/>
    </source>
</evidence>
<evidence type="ECO:0000259" key="4">
    <source>
        <dbReference type="PROSITE" id="PS50835"/>
    </source>
</evidence>
<evidence type="ECO:0000256" key="1">
    <source>
        <dbReference type="ARBA" id="ARBA00022859"/>
    </source>
</evidence>
<dbReference type="GO" id="GO:0005576">
    <property type="term" value="C:extracellular region"/>
    <property type="evidence" value="ECO:0007669"/>
    <property type="project" value="UniProtKB-ARBA"/>
</dbReference>
<dbReference type="InterPro" id="IPR013783">
    <property type="entry name" value="Ig-like_fold"/>
</dbReference>
<keyword evidence="6" id="KW-1185">Reference proteome</keyword>
<dbReference type="GO" id="GO:0019814">
    <property type="term" value="C:immunoglobulin complex"/>
    <property type="evidence" value="ECO:0007669"/>
    <property type="project" value="UniProtKB-KW"/>
</dbReference>
<sequence length="123" mass="13886">MHSAYCCSHSAYNVSFDTSIIRSRVYRFQIKPIFSIFFLVWTQSPLKVVKKPGETLTLSCRGSGFSFGCCSMHWIRQQAGKPLVWMGRVNSDSSDNSKSMVYLKLSGLTAEDSAVYYCARDSQ</sequence>
<dbReference type="PROSITE" id="PS50835">
    <property type="entry name" value="IG_LIKE"/>
    <property type="match status" value="1"/>
</dbReference>
<dbReference type="InterPro" id="IPR036179">
    <property type="entry name" value="Ig-like_dom_sf"/>
</dbReference>
<keyword evidence="2" id="KW-1064">Adaptive immunity</keyword>
<accession>A0A673HB67</accession>
<dbReference type="InterPro" id="IPR007110">
    <property type="entry name" value="Ig-like_dom"/>
</dbReference>
<protein>
    <submittedName>
        <fullName evidence="5">Immunoglobulin heavy variable 4-8</fullName>
    </submittedName>
</protein>
<reference evidence="5" key="2">
    <citation type="submission" date="2025-09" db="UniProtKB">
        <authorList>
            <consortium name="Ensembl"/>
        </authorList>
    </citation>
    <scope>IDENTIFICATION</scope>
</reference>
<dbReference type="Gene3D" id="2.60.40.10">
    <property type="entry name" value="Immunoglobulins"/>
    <property type="match status" value="1"/>
</dbReference>
<dbReference type="SUPFAM" id="SSF48726">
    <property type="entry name" value="Immunoglobulin"/>
    <property type="match status" value="1"/>
</dbReference>
<keyword evidence="3" id="KW-1280">Immunoglobulin</keyword>
<dbReference type="Proteomes" id="UP000472270">
    <property type="component" value="Unassembled WGS sequence"/>
</dbReference>
<dbReference type="AlphaFoldDB" id="A0A673HB67"/>
<dbReference type="InterPro" id="IPR013106">
    <property type="entry name" value="Ig_V-set"/>
</dbReference>
<keyword evidence="1" id="KW-0391">Immunity</keyword>
<evidence type="ECO:0000256" key="3">
    <source>
        <dbReference type="ARBA" id="ARBA00043265"/>
    </source>
</evidence>
<evidence type="ECO:0000313" key="6">
    <source>
        <dbReference type="Proteomes" id="UP000472270"/>
    </source>
</evidence>
<dbReference type="SMART" id="SM00409">
    <property type="entry name" value="IG"/>
    <property type="match status" value="1"/>
</dbReference>
<dbReference type="SMART" id="SM00406">
    <property type="entry name" value="IGv"/>
    <property type="match status" value="1"/>
</dbReference>
<dbReference type="Ensembl" id="ENSSRHT00000023572.1">
    <property type="protein sequence ID" value="ENSSRHP00000022871.1"/>
    <property type="gene ID" value="ENSSRHG00000012122.1"/>
</dbReference>
<feature type="domain" description="Ig-like" evidence="4">
    <location>
        <begin position="32"/>
        <end position="123"/>
    </location>
</feature>
<proteinExistence type="predicted"/>
<dbReference type="InterPro" id="IPR003599">
    <property type="entry name" value="Ig_sub"/>
</dbReference>
<dbReference type="GO" id="GO:0002250">
    <property type="term" value="P:adaptive immune response"/>
    <property type="evidence" value="ECO:0007669"/>
    <property type="project" value="UniProtKB-KW"/>
</dbReference>
<reference evidence="5" key="1">
    <citation type="submission" date="2025-08" db="UniProtKB">
        <authorList>
            <consortium name="Ensembl"/>
        </authorList>
    </citation>
    <scope>IDENTIFICATION</scope>
</reference>
<name>A0A673HB67_9TELE</name>
<organism evidence="5 6">
    <name type="scientific">Sinocyclocheilus rhinocerous</name>
    <dbReference type="NCBI Taxonomy" id="307959"/>
    <lineage>
        <taxon>Eukaryota</taxon>
        <taxon>Metazoa</taxon>
        <taxon>Chordata</taxon>
        <taxon>Craniata</taxon>
        <taxon>Vertebrata</taxon>
        <taxon>Euteleostomi</taxon>
        <taxon>Actinopterygii</taxon>
        <taxon>Neopterygii</taxon>
        <taxon>Teleostei</taxon>
        <taxon>Ostariophysi</taxon>
        <taxon>Cypriniformes</taxon>
        <taxon>Cyprinidae</taxon>
        <taxon>Cyprininae</taxon>
        <taxon>Sinocyclocheilus</taxon>
    </lineage>
</organism>
<evidence type="ECO:0000256" key="2">
    <source>
        <dbReference type="ARBA" id="ARBA00023130"/>
    </source>
</evidence>
<dbReference type="PANTHER" id="PTHR23266">
    <property type="entry name" value="IMMUNOGLOBULIN HEAVY CHAIN"/>
    <property type="match status" value="1"/>
</dbReference>
<dbReference type="InterPro" id="IPR050199">
    <property type="entry name" value="IgHV"/>
</dbReference>